<feature type="domain" description="DUF7774" evidence="1">
    <location>
        <begin position="1"/>
        <end position="83"/>
    </location>
</feature>
<organism evidence="2 3">
    <name type="scientific">Strongylus vulgaris</name>
    <name type="common">Blood worm</name>
    <dbReference type="NCBI Taxonomy" id="40348"/>
    <lineage>
        <taxon>Eukaryota</taxon>
        <taxon>Metazoa</taxon>
        <taxon>Ecdysozoa</taxon>
        <taxon>Nematoda</taxon>
        <taxon>Chromadorea</taxon>
        <taxon>Rhabditida</taxon>
        <taxon>Rhabditina</taxon>
        <taxon>Rhabditomorpha</taxon>
        <taxon>Strongyloidea</taxon>
        <taxon>Strongylidae</taxon>
        <taxon>Strongylus</taxon>
    </lineage>
</organism>
<sequence>MMQLRRNSILEKAVKEKDLPAIKQFFKEDMKNPTQEIINIIDDAMNYCYEEVTNHQDLYDLAKPDMRQFLLDKEKTKQCMLDALLTNPEILPLTWGGEVALASGRLHCSLVVIHIIVPPPLQKDKSNEFLSPWNRLVEKVVDPQKV</sequence>
<accession>A0A3P7IQ54</accession>
<dbReference type="AlphaFoldDB" id="A0A3P7IQ54"/>
<dbReference type="OrthoDB" id="5869135at2759"/>
<dbReference type="Pfam" id="PF24983">
    <property type="entry name" value="DUF7774"/>
    <property type="match status" value="1"/>
</dbReference>
<evidence type="ECO:0000313" key="3">
    <source>
        <dbReference type="Proteomes" id="UP000270094"/>
    </source>
</evidence>
<dbReference type="EMBL" id="UYYB01011226">
    <property type="protein sequence ID" value="VDM69139.1"/>
    <property type="molecule type" value="Genomic_DNA"/>
</dbReference>
<gene>
    <name evidence="2" type="ORF">SVUK_LOCUS4137</name>
</gene>
<dbReference type="Proteomes" id="UP000270094">
    <property type="component" value="Unassembled WGS sequence"/>
</dbReference>
<reference evidence="2 3" key="1">
    <citation type="submission" date="2018-11" db="EMBL/GenBank/DDBJ databases">
        <authorList>
            <consortium name="Pathogen Informatics"/>
        </authorList>
    </citation>
    <scope>NUCLEOTIDE SEQUENCE [LARGE SCALE GENOMIC DNA]</scope>
</reference>
<evidence type="ECO:0000313" key="2">
    <source>
        <dbReference type="EMBL" id="VDM69139.1"/>
    </source>
</evidence>
<protein>
    <recommendedName>
        <fullName evidence="1">DUF7774 domain-containing protein</fullName>
    </recommendedName>
</protein>
<dbReference type="InterPro" id="IPR056676">
    <property type="entry name" value="DUF7774"/>
</dbReference>
<proteinExistence type="predicted"/>
<dbReference type="PANTHER" id="PTHR38630">
    <property type="entry name" value="PROTEIN CBG12780"/>
    <property type="match status" value="1"/>
</dbReference>
<evidence type="ECO:0000259" key="1">
    <source>
        <dbReference type="Pfam" id="PF24983"/>
    </source>
</evidence>
<dbReference type="PANTHER" id="PTHR38630:SF1">
    <property type="entry name" value="DEK_C DOMAIN-CONTAINING PROTEIN-RELATED"/>
    <property type="match status" value="1"/>
</dbReference>
<name>A0A3P7IQ54_STRVU</name>
<keyword evidence="3" id="KW-1185">Reference proteome</keyword>